<dbReference type="InterPro" id="IPR001646">
    <property type="entry name" value="5peptide_repeat"/>
</dbReference>
<gene>
    <name evidence="1" type="ORF">JKP34_05655</name>
</gene>
<keyword evidence="2" id="KW-1185">Reference proteome</keyword>
<name>A0A937A9C3_9BACT</name>
<dbReference type="AlphaFoldDB" id="A0A937A9C3"/>
<dbReference type="Proteomes" id="UP000642920">
    <property type="component" value="Unassembled WGS sequence"/>
</dbReference>
<dbReference type="EMBL" id="JAERQG010000001">
    <property type="protein sequence ID" value="MBL0764726.1"/>
    <property type="molecule type" value="Genomic_DNA"/>
</dbReference>
<dbReference type="Pfam" id="PF13599">
    <property type="entry name" value="Pentapeptide_4"/>
    <property type="match status" value="2"/>
</dbReference>
<organism evidence="1 2">
    <name type="scientific">Marivirga atlantica</name>
    <dbReference type="NCBI Taxonomy" id="1548457"/>
    <lineage>
        <taxon>Bacteria</taxon>
        <taxon>Pseudomonadati</taxon>
        <taxon>Bacteroidota</taxon>
        <taxon>Cytophagia</taxon>
        <taxon>Cytophagales</taxon>
        <taxon>Marivirgaceae</taxon>
        <taxon>Marivirga</taxon>
    </lineage>
</organism>
<comment type="caution">
    <text evidence="1">The sequence shown here is derived from an EMBL/GenBank/DDBJ whole genome shotgun (WGS) entry which is preliminary data.</text>
</comment>
<protein>
    <submittedName>
        <fullName evidence="1">Pentapeptide repeat-containing protein</fullName>
    </submittedName>
</protein>
<sequence>MDTYFTEETYKNSSSIEKGTYEDCTFIDCKLASHDLRDYVFINCEFKGCDLSNTNILRAAFREVDFYDCKLIGLKFDECNDFLFEVNFNNCQLDFASFYQRKMSKTNFINCQLKEVDFSEANLTESNFDESDLSGAIFEATNLQKADFSTALNYQIDPESNQMKAAKFSSQGLSGLLAKYQLKIV</sequence>
<dbReference type="Gene3D" id="2.160.20.80">
    <property type="entry name" value="E3 ubiquitin-protein ligase SopA"/>
    <property type="match status" value="1"/>
</dbReference>
<dbReference type="InterPro" id="IPR052949">
    <property type="entry name" value="PA_immunity-related"/>
</dbReference>
<reference evidence="1" key="1">
    <citation type="submission" date="2021-01" db="EMBL/GenBank/DDBJ databases">
        <title>Marivirga sp. nov., isolated from intertidal surface sediments.</title>
        <authorList>
            <person name="Zhang M."/>
        </authorList>
    </citation>
    <scope>NUCLEOTIDE SEQUENCE</scope>
    <source>
        <strain evidence="1">SM1354</strain>
    </source>
</reference>
<dbReference type="SUPFAM" id="SSF141571">
    <property type="entry name" value="Pentapeptide repeat-like"/>
    <property type="match status" value="1"/>
</dbReference>
<dbReference type="RefSeq" id="WP_201918567.1">
    <property type="nucleotide sequence ID" value="NZ_JAERQG010000001.1"/>
</dbReference>
<dbReference type="PANTHER" id="PTHR42999:SF1">
    <property type="entry name" value="PENTAPEPTIDE REPEAT-CONTAINING PROTEIN"/>
    <property type="match status" value="1"/>
</dbReference>
<evidence type="ECO:0000313" key="1">
    <source>
        <dbReference type="EMBL" id="MBL0764726.1"/>
    </source>
</evidence>
<accession>A0A937A9C3</accession>
<evidence type="ECO:0000313" key="2">
    <source>
        <dbReference type="Proteomes" id="UP000642920"/>
    </source>
</evidence>
<dbReference type="PANTHER" id="PTHR42999">
    <property type="entry name" value="ANTIBIOTIC RESISTANCE PROTEIN MCBG"/>
    <property type="match status" value="1"/>
</dbReference>
<proteinExistence type="predicted"/>